<evidence type="ECO:0000256" key="4">
    <source>
        <dbReference type="ARBA" id="ARBA00023163"/>
    </source>
</evidence>
<dbReference type="AlphaFoldDB" id="A0A168KRU1"/>
<organism evidence="9">
    <name type="scientific">Absidia glauca</name>
    <name type="common">Pin mould</name>
    <dbReference type="NCBI Taxonomy" id="4829"/>
    <lineage>
        <taxon>Eukaryota</taxon>
        <taxon>Fungi</taxon>
        <taxon>Fungi incertae sedis</taxon>
        <taxon>Mucoromycota</taxon>
        <taxon>Mucoromycotina</taxon>
        <taxon>Mucoromycetes</taxon>
        <taxon>Mucorales</taxon>
        <taxon>Cunninghamellaceae</taxon>
        <taxon>Absidia</taxon>
    </lineage>
</organism>
<dbReference type="InterPro" id="IPR011598">
    <property type="entry name" value="bHLH_dom"/>
</dbReference>
<dbReference type="Proteomes" id="UP000078561">
    <property type="component" value="Unassembled WGS sequence"/>
</dbReference>
<dbReference type="GO" id="GO:0000981">
    <property type="term" value="F:DNA-binding transcription factor activity, RNA polymerase II-specific"/>
    <property type="evidence" value="ECO:0007669"/>
    <property type="project" value="TreeGrafter"/>
</dbReference>
<dbReference type="CDD" id="cd11405">
    <property type="entry name" value="bHLHzip_MLXIP_like"/>
    <property type="match status" value="1"/>
</dbReference>
<evidence type="ECO:0000256" key="3">
    <source>
        <dbReference type="ARBA" id="ARBA00023125"/>
    </source>
</evidence>
<keyword evidence="5" id="KW-0539">Nucleus</keyword>
<keyword evidence="6" id="KW-0175">Coiled coil</keyword>
<dbReference type="SUPFAM" id="SSF47459">
    <property type="entry name" value="HLH, helix-loop-helix DNA-binding domain"/>
    <property type="match status" value="1"/>
</dbReference>
<keyword evidence="3" id="KW-0238">DNA-binding</keyword>
<evidence type="ECO:0000313" key="10">
    <source>
        <dbReference type="Proteomes" id="UP000078561"/>
    </source>
</evidence>
<feature type="domain" description="BHLH" evidence="8">
    <location>
        <begin position="53"/>
        <end position="104"/>
    </location>
</feature>
<accession>A0A168KRU1</accession>
<name>A0A168KRU1_ABSGL</name>
<evidence type="ECO:0000256" key="2">
    <source>
        <dbReference type="ARBA" id="ARBA00023015"/>
    </source>
</evidence>
<dbReference type="EMBL" id="LT550270">
    <property type="protein sequence ID" value="SAL95283.1"/>
    <property type="molecule type" value="Genomic_DNA"/>
</dbReference>
<comment type="subcellular location">
    <subcellularLocation>
        <location evidence="1">Nucleus</location>
    </subcellularLocation>
</comment>
<dbReference type="STRING" id="4829.A0A168KRU1"/>
<keyword evidence="2" id="KW-0805">Transcription regulation</keyword>
<evidence type="ECO:0000256" key="6">
    <source>
        <dbReference type="SAM" id="Coils"/>
    </source>
</evidence>
<dbReference type="Gene3D" id="4.10.280.10">
    <property type="entry name" value="Helix-loop-helix DNA-binding domain"/>
    <property type="match status" value="1"/>
</dbReference>
<dbReference type="InterPro" id="IPR052207">
    <property type="entry name" value="Max-like/E-box_TFs"/>
</dbReference>
<feature type="coiled-coil region" evidence="6">
    <location>
        <begin position="101"/>
        <end position="166"/>
    </location>
</feature>
<dbReference type="Pfam" id="PF00010">
    <property type="entry name" value="HLH"/>
    <property type="match status" value="1"/>
</dbReference>
<dbReference type="GO" id="GO:0005634">
    <property type="term" value="C:nucleus"/>
    <property type="evidence" value="ECO:0007669"/>
    <property type="project" value="UniProtKB-SubCell"/>
</dbReference>
<gene>
    <name evidence="9" type="primary">ABSGL_00601.1 scaffold 832</name>
</gene>
<evidence type="ECO:0000256" key="5">
    <source>
        <dbReference type="ARBA" id="ARBA00023242"/>
    </source>
</evidence>
<reference evidence="9" key="1">
    <citation type="submission" date="2016-04" db="EMBL/GenBank/DDBJ databases">
        <authorList>
            <person name="Evans L.H."/>
            <person name="Alamgir A."/>
            <person name="Owens N."/>
            <person name="Weber N.D."/>
            <person name="Virtaneva K."/>
            <person name="Barbian K."/>
            <person name="Babar A."/>
            <person name="Rosenke K."/>
        </authorList>
    </citation>
    <scope>NUCLEOTIDE SEQUENCE [LARGE SCALE GENOMIC DNA]</scope>
    <source>
        <strain evidence="9">CBS 101.48</strain>
    </source>
</reference>
<dbReference type="GO" id="GO:0000978">
    <property type="term" value="F:RNA polymerase II cis-regulatory region sequence-specific DNA binding"/>
    <property type="evidence" value="ECO:0007669"/>
    <property type="project" value="TreeGrafter"/>
</dbReference>
<evidence type="ECO:0000256" key="7">
    <source>
        <dbReference type="SAM" id="MobiDB-lite"/>
    </source>
</evidence>
<dbReference type="InterPro" id="IPR036638">
    <property type="entry name" value="HLH_DNA-bd_sf"/>
</dbReference>
<feature type="region of interest" description="Disordered" evidence="7">
    <location>
        <begin position="34"/>
        <end position="54"/>
    </location>
</feature>
<evidence type="ECO:0000256" key="1">
    <source>
        <dbReference type="ARBA" id="ARBA00004123"/>
    </source>
</evidence>
<evidence type="ECO:0000259" key="8">
    <source>
        <dbReference type="PROSITE" id="PS50888"/>
    </source>
</evidence>
<dbReference type="PANTHER" id="PTHR15741:SF27">
    <property type="entry name" value="TRANSCRIPTION FACTOR AP-4"/>
    <property type="match status" value="1"/>
</dbReference>
<dbReference type="OrthoDB" id="2287976at2759"/>
<keyword evidence="4" id="KW-0804">Transcription</keyword>
<keyword evidence="10" id="KW-1185">Reference proteome</keyword>
<dbReference type="InParanoid" id="A0A168KRU1"/>
<dbReference type="PROSITE" id="PS50888">
    <property type="entry name" value="BHLH"/>
    <property type="match status" value="1"/>
</dbReference>
<proteinExistence type="predicted"/>
<feature type="region of interest" description="Disordered" evidence="7">
    <location>
        <begin position="1"/>
        <end position="22"/>
    </location>
</feature>
<evidence type="ECO:0000313" key="9">
    <source>
        <dbReference type="EMBL" id="SAL95283.1"/>
    </source>
</evidence>
<dbReference type="SMART" id="SM00353">
    <property type="entry name" value="HLH"/>
    <property type="match status" value="1"/>
</dbReference>
<protein>
    <recommendedName>
        <fullName evidence="8">BHLH domain-containing protein</fullName>
    </recommendedName>
</protein>
<sequence>MIPSSFGPSLTIPVTDKPRVPHDEDNKLVFEHINKTLSPSSSSPPAPPLSKDEKRVNHIASEQKRRQNIRSGFHQLTDLIPALKSMPHSKSNILFKTADYIKHTEKRNKALQQRLQQLQRRVALSNNAISAATPHYASPSSSSSRYTSTQQQIRRLQQQLLKQQELLVQHNIPHQPLHHAIVMPEDNSPPPPQPASYIPCLHIPADTEFGQESMLRERLLSCGKLKLNRPL</sequence>
<dbReference type="PANTHER" id="PTHR15741">
    <property type="entry name" value="BASIC HELIX-LOOP-HELIX ZIP TRANSCRIPTION FACTOR"/>
    <property type="match status" value="1"/>
</dbReference>
<dbReference type="GO" id="GO:0046983">
    <property type="term" value="F:protein dimerization activity"/>
    <property type="evidence" value="ECO:0007669"/>
    <property type="project" value="InterPro"/>
</dbReference>